<organism evidence="3">
    <name type="scientific">Schistocephalus solidus</name>
    <name type="common">Tapeworm</name>
    <dbReference type="NCBI Taxonomy" id="70667"/>
    <lineage>
        <taxon>Eukaryota</taxon>
        <taxon>Metazoa</taxon>
        <taxon>Spiralia</taxon>
        <taxon>Lophotrochozoa</taxon>
        <taxon>Platyhelminthes</taxon>
        <taxon>Cestoda</taxon>
        <taxon>Eucestoda</taxon>
        <taxon>Diphyllobothriidea</taxon>
        <taxon>Diphyllobothriidae</taxon>
        <taxon>Schistocephalus</taxon>
    </lineage>
</organism>
<evidence type="ECO:0000313" key="3">
    <source>
        <dbReference type="WBParaSite" id="SSLN_0001937101-mRNA-1"/>
    </source>
</evidence>
<dbReference type="EMBL" id="UYSU01044955">
    <property type="protein sequence ID" value="VDM05052.1"/>
    <property type="molecule type" value="Genomic_DNA"/>
</dbReference>
<reference evidence="3" key="1">
    <citation type="submission" date="2016-06" db="UniProtKB">
        <authorList>
            <consortium name="WormBaseParasite"/>
        </authorList>
    </citation>
    <scope>IDENTIFICATION</scope>
</reference>
<reference evidence="1 2" key="2">
    <citation type="submission" date="2018-11" db="EMBL/GenBank/DDBJ databases">
        <authorList>
            <consortium name="Pathogen Informatics"/>
        </authorList>
    </citation>
    <scope>NUCLEOTIDE SEQUENCE [LARGE SCALE GENOMIC DNA]</scope>
    <source>
        <strain evidence="1 2">NST_G2</strain>
    </source>
</reference>
<protein>
    <submittedName>
        <fullName evidence="1 3">Uncharacterized protein</fullName>
    </submittedName>
</protein>
<evidence type="ECO:0000313" key="2">
    <source>
        <dbReference type="Proteomes" id="UP000275846"/>
    </source>
</evidence>
<accession>A0A183TQB8</accession>
<proteinExistence type="predicted"/>
<dbReference type="WBParaSite" id="SSLN_0001937101-mRNA-1">
    <property type="protein sequence ID" value="SSLN_0001937101-mRNA-1"/>
    <property type="gene ID" value="SSLN_0001937101"/>
</dbReference>
<dbReference type="AlphaFoldDB" id="A0A183TQB8"/>
<gene>
    <name evidence="1" type="ORF">SSLN_LOCUS18666</name>
</gene>
<keyword evidence="2" id="KW-1185">Reference proteome</keyword>
<sequence>MMSAHPAANFSERGRLAPSRTNWTAQADALLRSCASAVVKAAGPLALRAVARELQKDEPLFALSGQLSPAGPTSPIPLTAPICLTDQVQCCRNSLFHSAVKLLTKSPGQALASGDLLSLALDLLIREEHLPEAAPRLDAYAHSAFPRCLRPRMSRRPTEAARPTSTSLSSSFILIPNTYLYIGH</sequence>
<dbReference type="Proteomes" id="UP000275846">
    <property type="component" value="Unassembled WGS sequence"/>
</dbReference>
<evidence type="ECO:0000313" key="1">
    <source>
        <dbReference type="EMBL" id="VDM05052.1"/>
    </source>
</evidence>
<name>A0A183TQB8_SCHSO</name>